<name>A0A2M7D7R6_9BACT</name>
<accession>A0A2M7D7R6</accession>
<protein>
    <submittedName>
        <fullName evidence="1">Uncharacterized protein</fullName>
    </submittedName>
</protein>
<organism evidence="1 2">
    <name type="scientific">Candidatus Nealsonbacteria bacterium CG02_land_8_20_14_3_00_40_11</name>
    <dbReference type="NCBI Taxonomy" id="1974700"/>
    <lineage>
        <taxon>Bacteria</taxon>
        <taxon>Candidatus Nealsoniibacteriota</taxon>
    </lineage>
</organism>
<comment type="caution">
    <text evidence="1">The sequence shown here is derived from an EMBL/GenBank/DDBJ whole genome shotgun (WGS) entry which is preliminary data.</text>
</comment>
<gene>
    <name evidence="1" type="ORF">COS26_02150</name>
</gene>
<reference evidence="2" key="1">
    <citation type="submission" date="2017-09" db="EMBL/GenBank/DDBJ databases">
        <title>Depth-based differentiation of microbial function through sediment-hosted aquifers and enrichment of novel symbionts in the deep terrestrial subsurface.</title>
        <authorList>
            <person name="Probst A.J."/>
            <person name="Ladd B."/>
            <person name="Jarett J.K."/>
            <person name="Geller-Mcgrath D.E."/>
            <person name="Sieber C.M.K."/>
            <person name="Emerson J.B."/>
            <person name="Anantharaman K."/>
            <person name="Thomas B.C."/>
            <person name="Malmstrom R."/>
            <person name="Stieglmeier M."/>
            <person name="Klingl A."/>
            <person name="Woyke T."/>
            <person name="Ryan C.M."/>
            <person name="Banfield J.F."/>
        </authorList>
    </citation>
    <scope>NUCLEOTIDE SEQUENCE [LARGE SCALE GENOMIC DNA]</scope>
</reference>
<sequence length="89" mass="10375">MKIKDSKNIKYEHLPQIGQSEEYEKIEPNECFLASFERTDDKLILYFKNRSQAVIRALNITGGREIDLIEEKLNGSIGKNYEEILNINL</sequence>
<evidence type="ECO:0000313" key="2">
    <source>
        <dbReference type="Proteomes" id="UP000230304"/>
    </source>
</evidence>
<evidence type="ECO:0000313" key="1">
    <source>
        <dbReference type="EMBL" id="PIV42436.1"/>
    </source>
</evidence>
<dbReference type="Proteomes" id="UP000230304">
    <property type="component" value="Unassembled WGS sequence"/>
</dbReference>
<proteinExistence type="predicted"/>
<dbReference type="EMBL" id="PEUA01000047">
    <property type="protein sequence ID" value="PIV42436.1"/>
    <property type="molecule type" value="Genomic_DNA"/>
</dbReference>
<dbReference type="AlphaFoldDB" id="A0A2M7D7R6"/>